<dbReference type="HOGENOM" id="CLU_174148_0_0_1"/>
<sequence>MSDHYQASHEHLCNFSDHFLPADEAGAPPLTIISSSLSASPLHLIFRPVANSLSFSGQSLASSSAVPLFTTLADSSYKALSVASVSCSLMSL</sequence>
<dbReference type="AlphaFoldDB" id="F2T894"/>
<accession>F2T894</accession>
<proteinExistence type="predicted"/>
<name>F2T894_AJEDA</name>
<reference evidence="1" key="1">
    <citation type="submission" date="2010-03" db="EMBL/GenBank/DDBJ databases">
        <title>Annotation of Blastomyces dermatitidis strain ATCC 18188.</title>
        <authorList>
            <consortium name="The Broad Institute Genome Sequencing Platform"/>
            <consortium name="Broad Institute Genome Sequencing Center for Infectious Disease."/>
            <person name="Cuomo C."/>
            <person name="Klein B."/>
            <person name="Sullivan T."/>
            <person name="Heitman J."/>
            <person name="Young S."/>
            <person name="Zeng Q."/>
            <person name="Gargeya S."/>
            <person name="Alvarado L."/>
            <person name="Berlin A.M."/>
            <person name="Chapman S.B."/>
            <person name="Chen Z."/>
            <person name="Freedman E."/>
            <person name="Gellesch M."/>
            <person name="Goldberg J."/>
            <person name="Griggs A."/>
            <person name="Gujja S."/>
            <person name="Heilman E."/>
            <person name="Heiman D."/>
            <person name="Howarth C."/>
            <person name="Mehta T."/>
            <person name="Neiman D."/>
            <person name="Pearson M."/>
            <person name="Roberts A."/>
            <person name="Saif S."/>
            <person name="Shea T."/>
            <person name="Shenoy N."/>
            <person name="Sisk P."/>
            <person name="Stolte C."/>
            <person name="Sykes S."/>
            <person name="White J."/>
            <person name="Yandava C."/>
            <person name="Haas B."/>
            <person name="Nusbaum C."/>
            <person name="Birren B."/>
        </authorList>
    </citation>
    <scope>NUCLEOTIDE SEQUENCE [LARGE SCALE GENOMIC DNA]</scope>
    <source>
        <strain evidence="1">ATCC 18188</strain>
    </source>
</reference>
<evidence type="ECO:0000313" key="1">
    <source>
        <dbReference type="EMBL" id="EGE79457.1"/>
    </source>
</evidence>
<organism evidence="1">
    <name type="scientific">Ajellomyces dermatitidis (strain ATCC 18188 / CBS 674.68)</name>
    <name type="common">Blastomyces dermatitidis</name>
    <dbReference type="NCBI Taxonomy" id="653446"/>
    <lineage>
        <taxon>Eukaryota</taxon>
        <taxon>Fungi</taxon>
        <taxon>Dikarya</taxon>
        <taxon>Ascomycota</taxon>
        <taxon>Pezizomycotina</taxon>
        <taxon>Eurotiomycetes</taxon>
        <taxon>Eurotiomycetidae</taxon>
        <taxon>Onygenales</taxon>
        <taxon>Ajellomycetaceae</taxon>
        <taxon>Blastomyces</taxon>
    </lineage>
</organism>
<protein>
    <submittedName>
        <fullName evidence="1">Uncharacterized protein</fullName>
    </submittedName>
</protein>
<gene>
    <name evidence="1" type="ORF">BDDG_02397</name>
</gene>
<dbReference type="Proteomes" id="UP000007802">
    <property type="component" value="Unassembled WGS sequence"/>
</dbReference>
<dbReference type="EMBL" id="GG749415">
    <property type="protein sequence ID" value="EGE79457.1"/>
    <property type="molecule type" value="Genomic_DNA"/>
</dbReference>